<feature type="domain" description="PAS" evidence="1">
    <location>
        <begin position="1"/>
        <end position="67"/>
    </location>
</feature>
<reference evidence="3" key="1">
    <citation type="submission" date="2023-07" db="EMBL/GenBank/DDBJ databases">
        <title>30 novel species of actinomycetes from the DSMZ collection.</title>
        <authorList>
            <person name="Nouioui I."/>
        </authorList>
    </citation>
    <scope>NUCLEOTIDE SEQUENCE [LARGE SCALE GENOMIC DNA]</scope>
    <source>
        <strain evidence="3">DSM 41699</strain>
    </source>
</reference>
<dbReference type="InterPro" id="IPR000014">
    <property type="entry name" value="PAS"/>
</dbReference>
<keyword evidence="3" id="KW-1185">Reference proteome</keyword>
<evidence type="ECO:0000313" key="2">
    <source>
        <dbReference type="EMBL" id="MDT0465163.1"/>
    </source>
</evidence>
<dbReference type="Gene3D" id="3.30.450.20">
    <property type="entry name" value="PAS domain"/>
    <property type="match status" value="1"/>
</dbReference>
<evidence type="ECO:0000259" key="1">
    <source>
        <dbReference type="SMART" id="SM00091"/>
    </source>
</evidence>
<dbReference type="InterPro" id="IPR035965">
    <property type="entry name" value="PAS-like_dom_sf"/>
</dbReference>
<dbReference type="Pfam" id="PF08448">
    <property type="entry name" value="PAS_4"/>
    <property type="match status" value="1"/>
</dbReference>
<dbReference type="SMART" id="SM00091">
    <property type="entry name" value="PAS"/>
    <property type="match status" value="1"/>
</dbReference>
<gene>
    <name evidence="2" type="ORF">RM764_19485</name>
</gene>
<dbReference type="RefSeq" id="WP_311696654.1">
    <property type="nucleotide sequence ID" value="NZ_JAVREY010000021.1"/>
</dbReference>
<dbReference type="SUPFAM" id="SSF55785">
    <property type="entry name" value="PYP-like sensor domain (PAS domain)"/>
    <property type="match status" value="1"/>
</dbReference>
<protein>
    <submittedName>
        <fullName evidence="2">PAS domain-containing protein</fullName>
    </submittedName>
</protein>
<sequence>MDASDALLRSADPSALLNLDGAIRSLNAAMASNLGRPPNQCVGRNIGDLLPASQRIPAESLVAHATTTGTVAMRVLEFPGPGHASVVCLIEAREVKDPAGGEQLVWIHSLYAGNDLSGLLIPFRLAAKAANLGLC</sequence>
<dbReference type="EMBL" id="JAVREY010000021">
    <property type="protein sequence ID" value="MDT0465163.1"/>
    <property type="molecule type" value="Genomic_DNA"/>
</dbReference>
<accession>A0ABU2TW32</accession>
<dbReference type="InterPro" id="IPR013656">
    <property type="entry name" value="PAS_4"/>
</dbReference>
<evidence type="ECO:0000313" key="3">
    <source>
        <dbReference type="Proteomes" id="UP001183809"/>
    </source>
</evidence>
<name>A0ABU2TW32_9ACTN</name>
<comment type="caution">
    <text evidence="2">The sequence shown here is derived from an EMBL/GenBank/DDBJ whole genome shotgun (WGS) entry which is preliminary data.</text>
</comment>
<proteinExistence type="predicted"/>
<dbReference type="CDD" id="cd00130">
    <property type="entry name" value="PAS"/>
    <property type="match status" value="1"/>
</dbReference>
<organism evidence="2 3">
    <name type="scientific">Streptomyces gibsoniae</name>
    <dbReference type="NCBI Taxonomy" id="3075529"/>
    <lineage>
        <taxon>Bacteria</taxon>
        <taxon>Bacillati</taxon>
        <taxon>Actinomycetota</taxon>
        <taxon>Actinomycetes</taxon>
        <taxon>Kitasatosporales</taxon>
        <taxon>Streptomycetaceae</taxon>
        <taxon>Streptomyces</taxon>
    </lineage>
</organism>
<dbReference type="Proteomes" id="UP001183809">
    <property type="component" value="Unassembled WGS sequence"/>
</dbReference>